<name>A0A415FFN7_9BACE</name>
<dbReference type="EMBL" id="QRNE01000149">
    <property type="protein sequence ID" value="RHK20532.1"/>
    <property type="molecule type" value="Genomic_DNA"/>
</dbReference>
<dbReference type="Proteomes" id="UP000285503">
    <property type="component" value="Unassembled WGS sequence"/>
</dbReference>
<gene>
    <name evidence="1" type="ORF">DW075_20115</name>
</gene>
<evidence type="ECO:0000313" key="1">
    <source>
        <dbReference type="EMBL" id="RHK20532.1"/>
    </source>
</evidence>
<reference evidence="1 2" key="1">
    <citation type="submission" date="2018-08" db="EMBL/GenBank/DDBJ databases">
        <title>A genome reference for cultivated species of the human gut microbiota.</title>
        <authorList>
            <person name="Zou Y."/>
            <person name="Xue W."/>
            <person name="Luo G."/>
        </authorList>
    </citation>
    <scope>NUCLEOTIDE SEQUENCE [LARGE SCALE GENOMIC DNA]</scope>
    <source>
        <strain evidence="1 2">AF46-11NS</strain>
    </source>
</reference>
<proteinExistence type="predicted"/>
<sequence length="63" mass="7322">MNWKVQYLMEECDTLGKEMTQLTEDKFLSVLGLSIHKQVNLSSQVIMIQTIITSMTKQIRMKS</sequence>
<comment type="caution">
    <text evidence="1">The sequence shown here is derived from an EMBL/GenBank/DDBJ whole genome shotgun (WGS) entry which is preliminary data.</text>
</comment>
<organism evidence="1 2">
    <name type="scientific">Bacteroides xylanisolvens</name>
    <dbReference type="NCBI Taxonomy" id="371601"/>
    <lineage>
        <taxon>Bacteria</taxon>
        <taxon>Pseudomonadati</taxon>
        <taxon>Bacteroidota</taxon>
        <taxon>Bacteroidia</taxon>
        <taxon>Bacteroidales</taxon>
        <taxon>Bacteroidaceae</taxon>
        <taxon>Bacteroides</taxon>
    </lineage>
</organism>
<accession>A0A415FFN7</accession>
<evidence type="ECO:0000313" key="2">
    <source>
        <dbReference type="Proteomes" id="UP000285503"/>
    </source>
</evidence>
<protein>
    <submittedName>
        <fullName evidence="1">Uncharacterized protein</fullName>
    </submittedName>
</protein>
<dbReference type="AlphaFoldDB" id="A0A415FFN7"/>